<feature type="compositionally biased region" description="Polar residues" evidence="1">
    <location>
        <begin position="174"/>
        <end position="183"/>
    </location>
</feature>
<proteinExistence type="predicted"/>
<feature type="region of interest" description="Disordered" evidence="1">
    <location>
        <begin position="161"/>
        <end position="183"/>
    </location>
</feature>
<protein>
    <submittedName>
        <fullName evidence="3">Uncharacterized protein</fullName>
    </submittedName>
</protein>
<keyword evidence="2" id="KW-0812">Transmembrane</keyword>
<keyword evidence="2" id="KW-0472">Membrane</keyword>
<accession>A0A0E0LZD3</accession>
<evidence type="ECO:0000313" key="4">
    <source>
        <dbReference type="Proteomes" id="UP000026962"/>
    </source>
</evidence>
<evidence type="ECO:0000256" key="1">
    <source>
        <dbReference type="SAM" id="MobiDB-lite"/>
    </source>
</evidence>
<sequence length="267" mass="28858">MPSAASARSRRAALLARRRHPSRTRCDLSDTSGLVRSSGLSGQVICPPLANFLSGPAYLFLLLKLVLVHLLLLVRNLWLIGEKGSYQIYTDVLRCYEGDSVEGAIPKRWIPKYRITVYASDVSRLEPDAPPVELLFFGEVGQSLVGKPTILLVSNARGNDNGPLHHSPPGDIGQSASGSFQELGSTGSTATLVTTASNVLTTDVTTAMLAPSIATPPPQTTPPSVLEARHYNDICPDDHLSDAAFLANTGRKSFFKDCFYSWQTFVS</sequence>
<name>A0A0E0LZD3_ORYPU</name>
<keyword evidence="2" id="KW-1133">Transmembrane helix</keyword>
<feature type="transmembrane region" description="Helical" evidence="2">
    <location>
        <begin position="57"/>
        <end position="78"/>
    </location>
</feature>
<reference evidence="3" key="1">
    <citation type="submission" date="2015-04" db="UniProtKB">
        <authorList>
            <consortium name="EnsemblPlants"/>
        </authorList>
    </citation>
    <scope>IDENTIFICATION</scope>
</reference>
<keyword evidence="4" id="KW-1185">Reference proteome</keyword>
<dbReference type="AlphaFoldDB" id="A0A0E0LZD3"/>
<organism evidence="3">
    <name type="scientific">Oryza punctata</name>
    <name type="common">Red rice</name>
    <dbReference type="NCBI Taxonomy" id="4537"/>
    <lineage>
        <taxon>Eukaryota</taxon>
        <taxon>Viridiplantae</taxon>
        <taxon>Streptophyta</taxon>
        <taxon>Embryophyta</taxon>
        <taxon>Tracheophyta</taxon>
        <taxon>Spermatophyta</taxon>
        <taxon>Magnoliopsida</taxon>
        <taxon>Liliopsida</taxon>
        <taxon>Poales</taxon>
        <taxon>Poaceae</taxon>
        <taxon>BOP clade</taxon>
        <taxon>Oryzoideae</taxon>
        <taxon>Oryzeae</taxon>
        <taxon>Oryzinae</taxon>
        <taxon>Oryza</taxon>
    </lineage>
</organism>
<evidence type="ECO:0000313" key="3">
    <source>
        <dbReference type="EnsemblPlants" id="OPUNC09G03560.1"/>
    </source>
</evidence>
<reference evidence="3" key="2">
    <citation type="submission" date="2018-05" db="EMBL/GenBank/DDBJ databases">
        <title>OpunRS2 (Oryza punctata Reference Sequence Version 2).</title>
        <authorList>
            <person name="Zhang J."/>
            <person name="Kudrna D."/>
            <person name="Lee S."/>
            <person name="Talag J."/>
            <person name="Welchert J."/>
            <person name="Wing R.A."/>
        </authorList>
    </citation>
    <scope>NUCLEOTIDE SEQUENCE [LARGE SCALE GENOMIC DNA]</scope>
</reference>
<evidence type="ECO:0000256" key="2">
    <source>
        <dbReference type="SAM" id="Phobius"/>
    </source>
</evidence>
<dbReference type="Proteomes" id="UP000026962">
    <property type="component" value="Chromosome 9"/>
</dbReference>
<dbReference type="Gramene" id="OPUNC09G03560.1">
    <property type="protein sequence ID" value="OPUNC09G03560.1"/>
    <property type="gene ID" value="OPUNC09G03560"/>
</dbReference>
<dbReference type="EnsemblPlants" id="OPUNC09G03560.1">
    <property type="protein sequence ID" value="OPUNC09G03560.1"/>
    <property type="gene ID" value="OPUNC09G03560"/>
</dbReference>
<dbReference type="HOGENOM" id="CLU_1043457_0_0_1"/>